<keyword evidence="3" id="KW-0498">Mitosis</keyword>
<dbReference type="Proteomes" id="UP000591131">
    <property type="component" value="Unassembled WGS sequence"/>
</dbReference>
<name>A0A7J6KTB4_PERCH</name>
<organism evidence="9 10">
    <name type="scientific">Perkinsus chesapeaki</name>
    <name type="common">Clam parasite</name>
    <name type="synonym">Perkinsus andrewsi</name>
    <dbReference type="NCBI Taxonomy" id="330153"/>
    <lineage>
        <taxon>Eukaryota</taxon>
        <taxon>Sar</taxon>
        <taxon>Alveolata</taxon>
        <taxon>Perkinsozoa</taxon>
        <taxon>Perkinsea</taxon>
        <taxon>Perkinsida</taxon>
        <taxon>Perkinsidae</taxon>
        <taxon>Perkinsus</taxon>
    </lineage>
</organism>
<keyword evidence="10" id="KW-1185">Reference proteome</keyword>
<dbReference type="PANTHER" id="PTHR12558">
    <property type="entry name" value="CELL DIVISION CYCLE 16,23,27"/>
    <property type="match status" value="1"/>
</dbReference>
<evidence type="ECO:0000256" key="8">
    <source>
        <dbReference type="SAM" id="MobiDB-lite"/>
    </source>
</evidence>
<dbReference type="SUPFAM" id="SSF48452">
    <property type="entry name" value="TPR-like"/>
    <property type="match status" value="1"/>
</dbReference>
<evidence type="ECO:0000256" key="5">
    <source>
        <dbReference type="ARBA" id="ARBA00022803"/>
    </source>
</evidence>
<feature type="region of interest" description="Disordered" evidence="8">
    <location>
        <begin position="98"/>
        <end position="148"/>
    </location>
</feature>
<gene>
    <name evidence="9" type="primary">APC6</name>
    <name evidence="9" type="ORF">FOL47_001768</name>
</gene>
<dbReference type="GO" id="GO:0005737">
    <property type="term" value="C:cytoplasm"/>
    <property type="evidence" value="ECO:0007669"/>
    <property type="project" value="TreeGrafter"/>
</dbReference>
<keyword evidence="6" id="KW-0131">Cell cycle</keyword>
<dbReference type="EMBL" id="JAAPAO010001437">
    <property type="protein sequence ID" value="KAF4649746.1"/>
    <property type="molecule type" value="Genomic_DNA"/>
</dbReference>
<dbReference type="GO" id="GO:0051301">
    <property type="term" value="P:cell division"/>
    <property type="evidence" value="ECO:0007669"/>
    <property type="project" value="UniProtKB-KW"/>
</dbReference>
<dbReference type="InterPro" id="IPR011990">
    <property type="entry name" value="TPR-like_helical_dom_sf"/>
</dbReference>
<feature type="compositionally biased region" description="Polar residues" evidence="8">
    <location>
        <begin position="104"/>
        <end position="148"/>
    </location>
</feature>
<proteinExistence type="predicted"/>
<feature type="repeat" description="TPR" evidence="7">
    <location>
        <begin position="273"/>
        <end position="306"/>
    </location>
</feature>
<evidence type="ECO:0000256" key="1">
    <source>
        <dbReference type="ARBA" id="ARBA00022618"/>
    </source>
</evidence>
<dbReference type="GO" id="GO:0005680">
    <property type="term" value="C:anaphase-promoting complex"/>
    <property type="evidence" value="ECO:0007669"/>
    <property type="project" value="TreeGrafter"/>
</dbReference>
<keyword evidence="1" id="KW-0132">Cell division</keyword>
<dbReference type="Pfam" id="PF13181">
    <property type="entry name" value="TPR_8"/>
    <property type="match status" value="1"/>
</dbReference>
<sequence>YEPYFEAWQPSIWLHICEQASSVAVATAAKLARAIEGTEKRIVKTQWVKTLLNTDMDVLLHASCSESASFVSGDSPILTDFVFKRFSYLQAACGALPDSPEISARSQQTKLSESRAASTQSLRSTSGGSRRPASQQICASRLTPSPSSHSVYLRSLWVRDCAVNHTDMRKGLEVARDIVAKAPDNLDISPVYVDMLVKFGTTDATDEIFLYADNLLNEGKTSRRSADRPEPWYAAGMYHHAAALQAGGNFAQAHRESARRFLARALEVSPSFGPAWIALGRSFAANDESDRAIQAYRSATKHCPDWHVPWLLIGIEHLRVGSQDGNLNGKVDPQHATALTYLERARDMAPADPEVRNQIGIFHSKTGHHEQAIASFTEAVDMENSRKHSRALPHSKEIAKYHNNLAFSLCQSGRLEEATEACLRALKTVSNGNCSEAMEAHQLLAFVLSKRGYSAQAIDNYHQAIGIGDKAQGSVSTRAAHSLVNRLMRDLSQEGIPGCLPLEHLVRTVECQMKTDK</sequence>
<evidence type="ECO:0000256" key="2">
    <source>
        <dbReference type="ARBA" id="ARBA00022737"/>
    </source>
</evidence>
<protein>
    <submittedName>
        <fullName evidence="9">Anaphase-promoting complex subunit</fullName>
    </submittedName>
</protein>
<accession>A0A7J6KTB4</accession>
<evidence type="ECO:0000256" key="6">
    <source>
        <dbReference type="ARBA" id="ARBA00023306"/>
    </source>
</evidence>
<dbReference type="PANTHER" id="PTHR12558:SF9">
    <property type="entry name" value="CELL DIVISION CYCLE PROTEIN 16 HOMOLOG"/>
    <property type="match status" value="1"/>
</dbReference>
<dbReference type="GO" id="GO:0045842">
    <property type="term" value="P:positive regulation of mitotic metaphase/anaphase transition"/>
    <property type="evidence" value="ECO:0007669"/>
    <property type="project" value="TreeGrafter"/>
</dbReference>
<comment type="caution">
    <text evidence="9">The sequence shown here is derived from an EMBL/GenBank/DDBJ whole genome shotgun (WGS) entry which is preliminary data.</text>
</comment>
<keyword evidence="4" id="KW-0833">Ubl conjugation pathway</keyword>
<evidence type="ECO:0000313" key="9">
    <source>
        <dbReference type="EMBL" id="KAF4649746.1"/>
    </source>
</evidence>
<dbReference type="OrthoDB" id="10006270at2759"/>
<evidence type="ECO:0000256" key="7">
    <source>
        <dbReference type="PROSITE-ProRule" id="PRU00339"/>
    </source>
</evidence>
<dbReference type="PROSITE" id="PS50005">
    <property type="entry name" value="TPR"/>
    <property type="match status" value="2"/>
</dbReference>
<dbReference type="Pfam" id="PF13432">
    <property type="entry name" value="TPR_16"/>
    <property type="match status" value="1"/>
</dbReference>
<evidence type="ECO:0000313" key="10">
    <source>
        <dbReference type="Proteomes" id="UP000591131"/>
    </source>
</evidence>
<dbReference type="Gene3D" id="1.25.40.10">
    <property type="entry name" value="Tetratricopeptide repeat domain"/>
    <property type="match status" value="1"/>
</dbReference>
<dbReference type="AlphaFoldDB" id="A0A7J6KTB4"/>
<reference evidence="9 10" key="1">
    <citation type="submission" date="2020-04" db="EMBL/GenBank/DDBJ databases">
        <title>Perkinsus chesapeaki whole genome sequence.</title>
        <authorList>
            <person name="Bogema D.R."/>
        </authorList>
    </citation>
    <scope>NUCLEOTIDE SEQUENCE [LARGE SCALE GENOMIC DNA]</scope>
    <source>
        <strain evidence="9">ATCC PRA-425</strain>
    </source>
</reference>
<evidence type="ECO:0000256" key="4">
    <source>
        <dbReference type="ARBA" id="ARBA00022786"/>
    </source>
</evidence>
<keyword evidence="2" id="KW-0677">Repeat</keyword>
<feature type="non-terminal residue" evidence="9">
    <location>
        <position position="517"/>
    </location>
</feature>
<feature type="repeat" description="TPR" evidence="7">
    <location>
        <begin position="353"/>
        <end position="386"/>
    </location>
</feature>
<dbReference type="SMART" id="SM00028">
    <property type="entry name" value="TPR"/>
    <property type="match status" value="4"/>
</dbReference>
<dbReference type="GO" id="GO:0016567">
    <property type="term" value="P:protein ubiquitination"/>
    <property type="evidence" value="ECO:0007669"/>
    <property type="project" value="TreeGrafter"/>
</dbReference>
<dbReference type="InterPro" id="IPR019734">
    <property type="entry name" value="TPR_rpt"/>
</dbReference>
<keyword evidence="5 7" id="KW-0802">TPR repeat</keyword>
<evidence type="ECO:0000256" key="3">
    <source>
        <dbReference type="ARBA" id="ARBA00022776"/>
    </source>
</evidence>
<dbReference type="GO" id="GO:0031145">
    <property type="term" value="P:anaphase-promoting complex-dependent catabolic process"/>
    <property type="evidence" value="ECO:0007669"/>
    <property type="project" value="TreeGrafter"/>
</dbReference>